<evidence type="ECO:0000256" key="2">
    <source>
        <dbReference type="SAM" id="MobiDB-lite"/>
    </source>
</evidence>
<evidence type="ECO:0000256" key="1">
    <source>
        <dbReference type="SAM" id="Coils"/>
    </source>
</evidence>
<dbReference type="AlphaFoldDB" id="A0A2S4PN15"/>
<reference evidence="3 4" key="1">
    <citation type="submission" date="2017-10" db="EMBL/GenBank/DDBJ databases">
        <title>Development of genomic resources for the powdery mildew, Erysiphe pulchra.</title>
        <authorList>
            <person name="Wadl P.A."/>
            <person name="Mack B.M."/>
            <person name="Moore G."/>
            <person name="Beltz S.B."/>
        </authorList>
    </citation>
    <scope>NUCLEOTIDE SEQUENCE [LARGE SCALE GENOMIC DNA]</scope>
    <source>
        <strain evidence="3">Cflorida</strain>
    </source>
</reference>
<keyword evidence="1" id="KW-0175">Coiled coil</keyword>
<keyword evidence="4" id="KW-1185">Reference proteome</keyword>
<dbReference type="OrthoDB" id="3598177at2759"/>
<name>A0A2S4PN15_9PEZI</name>
<comment type="caution">
    <text evidence="3">The sequence shown here is derived from an EMBL/GenBank/DDBJ whole genome shotgun (WGS) entry which is preliminary data.</text>
</comment>
<evidence type="ECO:0000313" key="4">
    <source>
        <dbReference type="Proteomes" id="UP000237438"/>
    </source>
</evidence>
<gene>
    <name evidence="3" type="ORF">EPUL_005301</name>
</gene>
<evidence type="ECO:0000313" key="3">
    <source>
        <dbReference type="EMBL" id="POS83442.1"/>
    </source>
</evidence>
<dbReference type="EMBL" id="PEDP01001581">
    <property type="protein sequence ID" value="POS83442.1"/>
    <property type="molecule type" value="Genomic_DNA"/>
</dbReference>
<organism evidence="3 4">
    <name type="scientific">Erysiphe pulchra</name>
    <dbReference type="NCBI Taxonomy" id="225359"/>
    <lineage>
        <taxon>Eukaryota</taxon>
        <taxon>Fungi</taxon>
        <taxon>Dikarya</taxon>
        <taxon>Ascomycota</taxon>
        <taxon>Pezizomycotina</taxon>
        <taxon>Leotiomycetes</taxon>
        <taxon>Erysiphales</taxon>
        <taxon>Erysiphaceae</taxon>
        <taxon>Erysiphe</taxon>
    </lineage>
</organism>
<dbReference type="Proteomes" id="UP000237438">
    <property type="component" value="Unassembled WGS sequence"/>
</dbReference>
<accession>A0A2S4PN15</accession>
<feature type="coiled-coil region" evidence="1">
    <location>
        <begin position="54"/>
        <end position="81"/>
    </location>
</feature>
<sequence length="174" mass="19858">MTACPLIPNKSPPSGATPEPTLCEILAPQNRHLFLTPISAFTELSLGLAKSVLDRSAENLADAQQRRIREIREQKKSKRQISWQDEDEKILKIRKIYIQGFAIENVWEQARRVIDALREDVEKNLRQAEQNDINKGEERITTNCTSSVDNDDDDQLSSVSSSNLIELDERSLWI</sequence>
<protein>
    <submittedName>
        <fullName evidence="3">Uncharacterized protein</fullName>
    </submittedName>
</protein>
<feature type="region of interest" description="Disordered" evidence="2">
    <location>
        <begin position="132"/>
        <end position="160"/>
    </location>
</feature>
<proteinExistence type="predicted"/>